<dbReference type="InterPro" id="IPR051158">
    <property type="entry name" value="Metallophosphoesterase_sf"/>
</dbReference>
<gene>
    <name evidence="3" type="ORF">SAMN04515671_3749</name>
</gene>
<keyword evidence="4" id="KW-1185">Reference proteome</keyword>
<dbReference type="Proteomes" id="UP000198741">
    <property type="component" value="Chromosome I"/>
</dbReference>
<organism evidence="3 4">
    <name type="scientific">Nakamurella panacisegetis</name>
    <dbReference type="NCBI Taxonomy" id="1090615"/>
    <lineage>
        <taxon>Bacteria</taxon>
        <taxon>Bacillati</taxon>
        <taxon>Actinomycetota</taxon>
        <taxon>Actinomycetes</taxon>
        <taxon>Nakamurellales</taxon>
        <taxon>Nakamurellaceae</taxon>
        <taxon>Nakamurella</taxon>
    </lineage>
</organism>
<dbReference type="InterPro" id="IPR004843">
    <property type="entry name" value="Calcineurin-like_PHP"/>
</dbReference>
<name>A0A1H0RU35_9ACTN</name>
<dbReference type="GO" id="GO:0016787">
    <property type="term" value="F:hydrolase activity"/>
    <property type="evidence" value="ECO:0007669"/>
    <property type="project" value="InterPro"/>
</dbReference>
<dbReference type="RefSeq" id="WP_090478823.1">
    <property type="nucleotide sequence ID" value="NZ_LT629710.1"/>
</dbReference>
<feature type="transmembrane region" description="Helical" evidence="1">
    <location>
        <begin position="78"/>
        <end position="103"/>
    </location>
</feature>
<dbReference type="PANTHER" id="PTHR31302">
    <property type="entry name" value="TRANSMEMBRANE PROTEIN WITH METALLOPHOSPHOESTERASE DOMAIN-RELATED"/>
    <property type="match status" value="1"/>
</dbReference>
<dbReference type="OrthoDB" id="9780884at2"/>
<evidence type="ECO:0000259" key="2">
    <source>
        <dbReference type="Pfam" id="PF00149"/>
    </source>
</evidence>
<dbReference type="AlphaFoldDB" id="A0A1H0RU35"/>
<dbReference type="Pfam" id="PF00149">
    <property type="entry name" value="Metallophos"/>
    <property type="match status" value="1"/>
</dbReference>
<reference evidence="3 4" key="1">
    <citation type="submission" date="2016-10" db="EMBL/GenBank/DDBJ databases">
        <authorList>
            <person name="de Groot N.N."/>
        </authorList>
    </citation>
    <scope>NUCLEOTIDE SEQUENCE [LARGE SCALE GENOMIC DNA]</scope>
    <source>
        <strain evidence="4">P4-7,KCTC 19426,CECT 7604</strain>
    </source>
</reference>
<proteinExistence type="predicted"/>
<keyword evidence="1" id="KW-0472">Membrane</keyword>
<dbReference type="Gene3D" id="3.60.21.10">
    <property type="match status" value="1"/>
</dbReference>
<protein>
    <recommendedName>
        <fullName evidence="2">Calcineurin-like phosphoesterase domain-containing protein</fullName>
    </recommendedName>
</protein>
<sequence>MLSRRWVFLTVLTTVLLLLHGVPWWGLVMMPHWPSPATAIGTAAAVVALLGFPLVMWLGHKQGGRDRLAAAGDTWLGIIWQLFAWSIFGGLVEAVLAVAGMHGTTPNRWAAVAVLVWVVGLCLWGTWQARRVPRVVNQEVTLPRLGAAFDGLRLVLIADTHYGPINRARWSAGMVARVNQLRPDILAHAGDLADGSVARRRLQVAPLGDAKATLARVYITGNHEYMSGAAEWVAHMDQLGWTVLRNRHVVLERDGDRLVLAGIDDLTAKGSGVPGHGADLATALADADPDLPVILLAHQPKSVRLSAPLGVGLQLSGHTHGGQMWPFHLVVRAEQGALHGLSHHGEGTQLYTSRGSGFWGPPFRIFAPSEITLLTLRSGDHPTTT</sequence>
<feature type="transmembrane region" description="Helical" evidence="1">
    <location>
        <begin position="109"/>
        <end position="127"/>
    </location>
</feature>
<keyword evidence="1" id="KW-1133">Transmembrane helix</keyword>
<dbReference type="InterPro" id="IPR029052">
    <property type="entry name" value="Metallo-depent_PP-like"/>
</dbReference>
<keyword evidence="1" id="KW-0812">Transmembrane</keyword>
<dbReference type="EMBL" id="LT629710">
    <property type="protein sequence ID" value="SDP32910.1"/>
    <property type="molecule type" value="Genomic_DNA"/>
</dbReference>
<dbReference type="SUPFAM" id="SSF56300">
    <property type="entry name" value="Metallo-dependent phosphatases"/>
    <property type="match status" value="1"/>
</dbReference>
<feature type="transmembrane region" description="Helical" evidence="1">
    <location>
        <begin position="37"/>
        <end position="58"/>
    </location>
</feature>
<dbReference type="CDD" id="cd07385">
    <property type="entry name" value="MPP_YkuE_C"/>
    <property type="match status" value="1"/>
</dbReference>
<evidence type="ECO:0000256" key="1">
    <source>
        <dbReference type="SAM" id="Phobius"/>
    </source>
</evidence>
<feature type="domain" description="Calcineurin-like phosphoesterase" evidence="2">
    <location>
        <begin position="152"/>
        <end position="321"/>
    </location>
</feature>
<evidence type="ECO:0000313" key="3">
    <source>
        <dbReference type="EMBL" id="SDP32910.1"/>
    </source>
</evidence>
<dbReference type="STRING" id="1090615.SAMN04515671_3749"/>
<evidence type="ECO:0000313" key="4">
    <source>
        <dbReference type="Proteomes" id="UP000198741"/>
    </source>
</evidence>
<dbReference type="PANTHER" id="PTHR31302:SF0">
    <property type="entry name" value="TRANSMEMBRANE PROTEIN WITH METALLOPHOSPHOESTERASE DOMAIN"/>
    <property type="match status" value="1"/>
</dbReference>
<accession>A0A1H0RU35</accession>